<keyword evidence="3 6" id="KW-0812">Transmembrane</keyword>
<evidence type="ECO:0000256" key="6">
    <source>
        <dbReference type="SAM" id="Phobius"/>
    </source>
</evidence>
<evidence type="ECO:0000256" key="4">
    <source>
        <dbReference type="ARBA" id="ARBA00022989"/>
    </source>
</evidence>
<proteinExistence type="predicted"/>
<dbReference type="Pfam" id="PF01478">
    <property type="entry name" value="Peptidase_A24"/>
    <property type="match status" value="1"/>
</dbReference>
<keyword evidence="2" id="KW-1003">Cell membrane</keyword>
<keyword evidence="9" id="KW-1185">Reference proteome</keyword>
<evidence type="ECO:0000313" key="9">
    <source>
        <dbReference type="Proteomes" id="UP000033187"/>
    </source>
</evidence>
<evidence type="ECO:0000256" key="5">
    <source>
        <dbReference type="ARBA" id="ARBA00023136"/>
    </source>
</evidence>
<keyword evidence="5 6" id="KW-0472">Membrane</keyword>
<reference evidence="9" key="1">
    <citation type="submission" date="2015-02" db="EMBL/GenBank/DDBJ databases">
        <authorList>
            <person name="Chooi Y.-H."/>
        </authorList>
    </citation>
    <scope>NUCLEOTIDE SEQUENCE [LARGE SCALE GENOMIC DNA]</scope>
    <source>
        <strain evidence="9">strain Y</strain>
    </source>
</reference>
<name>A0A0D6JF41_9HYPH</name>
<dbReference type="InterPro" id="IPR000045">
    <property type="entry name" value="Prepilin_IV_endopep_pep"/>
</dbReference>
<dbReference type="Gene3D" id="1.20.120.1220">
    <property type="match status" value="1"/>
</dbReference>
<feature type="transmembrane region" description="Helical" evidence="6">
    <location>
        <begin position="31"/>
        <end position="51"/>
    </location>
</feature>
<evidence type="ECO:0000256" key="2">
    <source>
        <dbReference type="ARBA" id="ARBA00022475"/>
    </source>
</evidence>
<protein>
    <submittedName>
        <fullName evidence="8">CpaA2 pilus assembly protein</fullName>
    </submittedName>
</protein>
<evidence type="ECO:0000256" key="3">
    <source>
        <dbReference type="ARBA" id="ARBA00022692"/>
    </source>
</evidence>
<dbReference type="InterPro" id="IPR052218">
    <property type="entry name" value="Preflagellin_Peptidase"/>
</dbReference>
<feature type="transmembrane region" description="Helical" evidence="6">
    <location>
        <begin position="97"/>
        <end position="118"/>
    </location>
</feature>
<dbReference type="PANTHER" id="PTHR36506">
    <property type="entry name" value="PREFLAGELLIN PEPTIDASE"/>
    <property type="match status" value="1"/>
</dbReference>
<organism evidence="8 9">
    <name type="scientific">Candidatus Filomicrobium marinum</name>
    <dbReference type="NCBI Taxonomy" id="1608628"/>
    <lineage>
        <taxon>Bacteria</taxon>
        <taxon>Pseudomonadati</taxon>
        <taxon>Pseudomonadota</taxon>
        <taxon>Alphaproteobacteria</taxon>
        <taxon>Hyphomicrobiales</taxon>
        <taxon>Hyphomicrobiaceae</taxon>
        <taxon>Filomicrobium</taxon>
    </lineage>
</organism>
<evidence type="ECO:0000256" key="1">
    <source>
        <dbReference type="ARBA" id="ARBA00004651"/>
    </source>
</evidence>
<dbReference type="RefSeq" id="WP_046478027.1">
    <property type="nucleotide sequence ID" value="NZ_LN829118.1"/>
</dbReference>
<dbReference type="GO" id="GO:0004190">
    <property type="term" value="F:aspartic-type endopeptidase activity"/>
    <property type="evidence" value="ECO:0007669"/>
    <property type="project" value="InterPro"/>
</dbReference>
<dbReference type="PANTHER" id="PTHR36506:SF1">
    <property type="entry name" value="PREFLAGELLIN PEPTIDASE"/>
    <property type="match status" value="1"/>
</dbReference>
<accession>A0A0D6JF41</accession>
<feature type="domain" description="Prepilin type IV endopeptidase peptidase" evidence="7">
    <location>
        <begin position="10"/>
        <end position="113"/>
    </location>
</feature>
<sequence length="169" mass="17934">MSLAYLLLLAFPAAMILAALSDLFTMTIPNRISLVLFALFLVIAPIAGLSLEETLMHLAAGFAVLVLGIILFATGTFGGGDAKLMAAGALWLGIGQIVPYFAYITILGGVLAVAILLYRRIPEMLFPPLVPVWATRLRQRDCGIPYGIAISAATLIAFPATKLYALILA</sequence>
<dbReference type="KEGG" id="fil:BN1229_v1_1916"/>
<dbReference type="AlphaFoldDB" id="A0A0D6JF41"/>
<dbReference type="GO" id="GO:0005886">
    <property type="term" value="C:plasma membrane"/>
    <property type="evidence" value="ECO:0007669"/>
    <property type="project" value="UniProtKB-SubCell"/>
</dbReference>
<evidence type="ECO:0000313" key="8">
    <source>
        <dbReference type="EMBL" id="CPR18909.1"/>
    </source>
</evidence>
<gene>
    <name evidence="8" type="ORF">YBN1229_v1_1919</name>
</gene>
<comment type="subcellular location">
    <subcellularLocation>
        <location evidence="1">Cell membrane</location>
        <topology evidence="1">Multi-pass membrane protein</topology>
    </subcellularLocation>
</comment>
<dbReference type="EMBL" id="LN829119">
    <property type="protein sequence ID" value="CPR18909.1"/>
    <property type="molecule type" value="Genomic_DNA"/>
</dbReference>
<dbReference type="Proteomes" id="UP000033187">
    <property type="component" value="Chromosome 1"/>
</dbReference>
<keyword evidence="4 6" id="KW-1133">Transmembrane helix</keyword>
<dbReference type="KEGG" id="fiy:BN1229_v1_1919"/>
<evidence type="ECO:0000259" key="7">
    <source>
        <dbReference type="Pfam" id="PF01478"/>
    </source>
</evidence>
<feature type="transmembrane region" description="Helical" evidence="6">
    <location>
        <begin position="146"/>
        <end position="167"/>
    </location>
</feature>
<feature type="transmembrane region" description="Helical" evidence="6">
    <location>
        <begin position="58"/>
        <end position="77"/>
    </location>
</feature>